<dbReference type="EC" id="3.1.3.18" evidence="1"/>
<proteinExistence type="predicted"/>
<dbReference type="SFLD" id="SFLDS00003">
    <property type="entry name" value="Haloacid_Dehalogenase"/>
    <property type="match status" value="1"/>
</dbReference>
<dbReference type="PANTHER" id="PTHR43434">
    <property type="entry name" value="PHOSPHOGLYCOLATE PHOSPHATASE"/>
    <property type="match status" value="1"/>
</dbReference>
<dbReference type="PANTHER" id="PTHR43434:SF1">
    <property type="entry name" value="PHOSPHOGLYCOLATE PHOSPHATASE"/>
    <property type="match status" value="1"/>
</dbReference>
<dbReference type="InterPro" id="IPR050155">
    <property type="entry name" value="HAD-like_hydrolase_sf"/>
</dbReference>
<keyword evidence="1" id="KW-0378">Hydrolase</keyword>
<accession>A0ABY4RVL3</accession>
<dbReference type="InterPro" id="IPR041492">
    <property type="entry name" value="HAD_2"/>
</dbReference>
<dbReference type="SUPFAM" id="SSF56784">
    <property type="entry name" value="HAD-like"/>
    <property type="match status" value="1"/>
</dbReference>
<dbReference type="InterPro" id="IPR036412">
    <property type="entry name" value="HAD-like_sf"/>
</dbReference>
<keyword evidence="2" id="KW-1185">Reference proteome</keyword>
<organism evidence="1 2">
    <name type="scientific">Paenibacillus konkukensis</name>
    <dbReference type="NCBI Taxonomy" id="2020716"/>
    <lineage>
        <taxon>Bacteria</taxon>
        <taxon>Bacillati</taxon>
        <taxon>Bacillota</taxon>
        <taxon>Bacilli</taxon>
        <taxon>Bacillales</taxon>
        <taxon>Paenibacillaceae</taxon>
        <taxon>Paenibacillus</taxon>
    </lineage>
</organism>
<sequence>MNPKPLRFAGIIFDMDNTLLRSHIDFARMKREVRELLLGFGVMEEETAWDRHTTVTMIDSARSHRNYTDSVDRAVWRRVAAIEEEGMAGADLEPGVAECLEAISGKLVLTVLTNNADAAAFKALRETGIDRYFAKVVGRDGTTALKPAPDGVQRILRQYEAIPPHRWLSVGDSWIDGMAAQLAGVPFVAYGPGAARMEEREVRPLGAIEAMHELMRFL</sequence>
<dbReference type="InterPro" id="IPR023198">
    <property type="entry name" value="PGP-like_dom2"/>
</dbReference>
<dbReference type="Proteomes" id="UP001057134">
    <property type="component" value="Chromosome"/>
</dbReference>
<dbReference type="GO" id="GO:0008967">
    <property type="term" value="F:phosphoglycolate phosphatase activity"/>
    <property type="evidence" value="ECO:0007669"/>
    <property type="project" value="UniProtKB-EC"/>
</dbReference>
<dbReference type="EMBL" id="CP027059">
    <property type="protein sequence ID" value="UQZ85603.1"/>
    <property type="molecule type" value="Genomic_DNA"/>
</dbReference>
<evidence type="ECO:0000313" key="2">
    <source>
        <dbReference type="Proteomes" id="UP001057134"/>
    </source>
</evidence>
<dbReference type="RefSeq" id="WP_249861219.1">
    <property type="nucleotide sequence ID" value="NZ_CP027059.1"/>
</dbReference>
<reference evidence="1" key="1">
    <citation type="submission" date="2018-02" db="EMBL/GenBank/DDBJ databases">
        <authorList>
            <person name="Kim S.-K."/>
            <person name="Jung H.-I."/>
            <person name="Lee S.-W."/>
        </authorList>
    </citation>
    <scope>NUCLEOTIDE SEQUENCE</scope>
    <source>
        <strain evidence="1">SK3146</strain>
    </source>
</reference>
<gene>
    <name evidence="1" type="primary">gph_2</name>
    <name evidence="1" type="ORF">SK3146_04892</name>
</gene>
<protein>
    <submittedName>
        <fullName evidence="1">Phosphoglycolate phosphatase</fullName>
        <ecNumber evidence="1">3.1.3.18</ecNumber>
    </submittedName>
</protein>
<dbReference type="SFLD" id="SFLDG01129">
    <property type="entry name" value="C1.5:_HAD__Beta-PGM__Phosphata"/>
    <property type="match status" value="1"/>
</dbReference>
<dbReference type="Gene3D" id="1.10.150.240">
    <property type="entry name" value="Putative phosphatase, domain 2"/>
    <property type="match status" value="1"/>
</dbReference>
<evidence type="ECO:0000313" key="1">
    <source>
        <dbReference type="EMBL" id="UQZ85603.1"/>
    </source>
</evidence>
<dbReference type="Gene3D" id="3.40.50.1000">
    <property type="entry name" value="HAD superfamily/HAD-like"/>
    <property type="match status" value="1"/>
</dbReference>
<dbReference type="InterPro" id="IPR023214">
    <property type="entry name" value="HAD_sf"/>
</dbReference>
<reference evidence="1" key="2">
    <citation type="journal article" date="2021" name="J Anim Sci Technol">
        <title>Complete genome sequence of Paenibacillus konkukensis sp. nov. SK3146 as a potential probiotic strain.</title>
        <authorList>
            <person name="Jung H.I."/>
            <person name="Park S."/>
            <person name="Niu K.M."/>
            <person name="Lee S.W."/>
            <person name="Kothari D."/>
            <person name="Yi K.J."/>
            <person name="Kim S.K."/>
        </authorList>
    </citation>
    <scope>NUCLEOTIDE SEQUENCE</scope>
    <source>
        <strain evidence="1">SK3146</strain>
    </source>
</reference>
<name>A0ABY4RVL3_9BACL</name>
<dbReference type="Pfam" id="PF13419">
    <property type="entry name" value="HAD_2"/>
    <property type="match status" value="1"/>
</dbReference>